<sequence length="153" mass="16421">MLKPGWYLPDTDWFDQFPAAPKLDHDRQAVIDQFAQMIRSDPGVGPAVIVAMTYVILLGVEHLGDTMTHAAALQDLTELARLLCGLNLIQAHLTRTIQRIASNTDARAYLGTAEAPGGVLRATTDSLSAAGANSELLAGHLKEALLLLHGLTQ</sequence>
<dbReference type="EMBL" id="FZNR01000031">
    <property type="protein sequence ID" value="SNS98051.1"/>
    <property type="molecule type" value="Genomic_DNA"/>
</dbReference>
<evidence type="ECO:0000313" key="2">
    <source>
        <dbReference type="Proteomes" id="UP000198415"/>
    </source>
</evidence>
<name>A0A239IWR6_9ACTN</name>
<evidence type="ECO:0000313" key="1">
    <source>
        <dbReference type="EMBL" id="SNS98051.1"/>
    </source>
</evidence>
<proteinExistence type="predicted"/>
<dbReference type="OrthoDB" id="3297347at2"/>
<accession>A0A239IWR6</accession>
<dbReference type="AlphaFoldDB" id="A0A239IWR6"/>
<organism evidence="1 2">
    <name type="scientific">Actinoplanes regularis</name>
    <dbReference type="NCBI Taxonomy" id="52697"/>
    <lineage>
        <taxon>Bacteria</taxon>
        <taxon>Bacillati</taxon>
        <taxon>Actinomycetota</taxon>
        <taxon>Actinomycetes</taxon>
        <taxon>Micromonosporales</taxon>
        <taxon>Micromonosporaceae</taxon>
        <taxon>Actinoplanes</taxon>
    </lineage>
</organism>
<protein>
    <submittedName>
        <fullName evidence="1">Uncharacterized protein</fullName>
    </submittedName>
</protein>
<dbReference type="RefSeq" id="WP_089298729.1">
    <property type="nucleotide sequence ID" value="NZ_BOMU01000113.1"/>
</dbReference>
<gene>
    <name evidence="1" type="ORF">SAMN06264365_13150</name>
</gene>
<dbReference type="Proteomes" id="UP000198415">
    <property type="component" value="Unassembled WGS sequence"/>
</dbReference>
<reference evidence="1 2" key="1">
    <citation type="submission" date="2017-06" db="EMBL/GenBank/DDBJ databases">
        <authorList>
            <person name="Kim H.J."/>
            <person name="Triplett B.A."/>
        </authorList>
    </citation>
    <scope>NUCLEOTIDE SEQUENCE [LARGE SCALE GENOMIC DNA]</scope>
    <source>
        <strain evidence="1 2">DSM 43151</strain>
    </source>
</reference>
<keyword evidence="2" id="KW-1185">Reference proteome</keyword>